<comment type="caution">
    <text evidence="1">The sequence shown here is derived from an EMBL/GenBank/DDBJ whole genome shotgun (WGS) entry which is preliminary data.</text>
</comment>
<protein>
    <recommendedName>
        <fullName evidence="3">Reverse transcriptase</fullName>
    </recommendedName>
</protein>
<sequence>MDRILESVQACISVSKRTVLEAAFTAAEVRKALFDMHPSKTPGIDGLPAIFYQKYWSTVGSRVTKACLGVLNEGRGLTGINDTLIVLIPKVNKAKMMSHFRPISLCNVLYKIIAKAITDSGWFWGT</sequence>
<name>A0AAD9ZZM4_9ROSI</name>
<keyword evidence="2" id="KW-1185">Reference proteome</keyword>
<dbReference type="PANTHER" id="PTHR19446">
    <property type="entry name" value="REVERSE TRANSCRIPTASES"/>
    <property type="match status" value="1"/>
</dbReference>
<proteinExistence type="predicted"/>
<evidence type="ECO:0008006" key="3">
    <source>
        <dbReference type="Google" id="ProtNLM"/>
    </source>
</evidence>
<dbReference type="EMBL" id="JANJYJ010000008">
    <property type="protein sequence ID" value="KAK3195443.1"/>
    <property type="molecule type" value="Genomic_DNA"/>
</dbReference>
<dbReference type="Proteomes" id="UP001281410">
    <property type="component" value="Unassembled WGS sequence"/>
</dbReference>
<evidence type="ECO:0000313" key="1">
    <source>
        <dbReference type="EMBL" id="KAK3195443.1"/>
    </source>
</evidence>
<accession>A0AAD9ZZM4</accession>
<dbReference type="AlphaFoldDB" id="A0AAD9ZZM4"/>
<reference evidence="1" key="1">
    <citation type="journal article" date="2023" name="Plant J.">
        <title>Genome sequences and population genomics provide insights into the demographic history, inbreeding, and mutation load of two 'living fossil' tree species of Dipteronia.</title>
        <authorList>
            <person name="Feng Y."/>
            <person name="Comes H.P."/>
            <person name="Chen J."/>
            <person name="Zhu S."/>
            <person name="Lu R."/>
            <person name="Zhang X."/>
            <person name="Li P."/>
            <person name="Qiu J."/>
            <person name="Olsen K.M."/>
            <person name="Qiu Y."/>
        </authorList>
    </citation>
    <scope>NUCLEOTIDE SEQUENCE</scope>
    <source>
        <strain evidence="1">NBL</strain>
    </source>
</reference>
<evidence type="ECO:0000313" key="2">
    <source>
        <dbReference type="Proteomes" id="UP001281410"/>
    </source>
</evidence>
<gene>
    <name evidence="1" type="ORF">Dsin_026753</name>
</gene>
<organism evidence="1 2">
    <name type="scientific">Dipteronia sinensis</name>
    <dbReference type="NCBI Taxonomy" id="43782"/>
    <lineage>
        <taxon>Eukaryota</taxon>
        <taxon>Viridiplantae</taxon>
        <taxon>Streptophyta</taxon>
        <taxon>Embryophyta</taxon>
        <taxon>Tracheophyta</taxon>
        <taxon>Spermatophyta</taxon>
        <taxon>Magnoliopsida</taxon>
        <taxon>eudicotyledons</taxon>
        <taxon>Gunneridae</taxon>
        <taxon>Pentapetalae</taxon>
        <taxon>rosids</taxon>
        <taxon>malvids</taxon>
        <taxon>Sapindales</taxon>
        <taxon>Sapindaceae</taxon>
        <taxon>Hippocastanoideae</taxon>
        <taxon>Acereae</taxon>
        <taxon>Dipteronia</taxon>
    </lineage>
</organism>